<evidence type="ECO:0000259" key="4">
    <source>
        <dbReference type="Pfam" id="PF01520"/>
    </source>
</evidence>
<dbReference type="GO" id="GO:0030288">
    <property type="term" value="C:outer membrane-bounded periplasmic space"/>
    <property type="evidence" value="ECO:0007669"/>
    <property type="project" value="TreeGrafter"/>
</dbReference>
<keyword evidence="6" id="KW-1185">Reference proteome</keyword>
<evidence type="ECO:0000256" key="2">
    <source>
        <dbReference type="SAM" id="MobiDB-lite"/>
    </source>
</evidence>
<dbReference type="GO" id="GO:0009253">
    <property type="term" value="P:peptidoglycan catabolic process"/>
    <property type="evidence" value="ECO:0007669"/>
    <property type="project" value="InterPro"/>
</dbReference>
<reference evidence="5 6" key="1">
    <citation type="submission" date="2021-10" db="EMBL/GenBank/DDBJ databases">
        <title>Anaerobic single-cell dispensing facilitates the cultivation of human gut bacteria.</title>
        <authorList>
            <person name="Afrizal A."/>
        </authorList>
    </citation>
    <scope>NUCLEOTIDE SEQUENCE [LARGE SCALE GENOMIC DNA]</scope>
    <source>
        <strain evidence="5 6">CLA-AA-H273</strain>
    </source>
</reference>
<dbReference type="PROSITE" id="PS51257">
    <property type="entry name" value="PROKAR_LIPOPROTEIN"/>
    <property type="match status" value="1"/>
</dbReference>
<accession>A0AAE2ZY70</accession>
<evidence type="ECO:0000256" key="3">
    <source>
        <dbReference type="SAM" id="SignalP"/>
    </source>
</evidence>
<gene>
    <name evidence="5" type="ORF">LKD75_02610</name>
</gene>
<keyword evidence="3" id="KW-0732">Signal</keyword>
<feature type="signal peptide" evidence="3">
    <location>
        <begin position="1"/>
        <end position="31"/>
    </location>
</feature>
<dbReference type="EC" id="3.5.1.28" evidence="5"/>
<dbReference type="Proteomes" id="UP001197795">
    <property type="component" value="Unassembled WGS sequence"/>
</dbReference>
<dbReference type="GO" id="GO:0008745">
    <property type="term" value="F:N-acetylmuramoyl-L-alanine amidase activity"/>
    <property type="evidence" value="ECO:0007669"/>
    <property type="project" value="UniProtKB-EC"/>
</dbReference>
<dbReference type="InterPro" id="IPR002508">
    <property type="entry name" value="MurNAc-LAA_cat"/>
</dbReference>
<evidence type="ECO:0000256" key="1">
    <source>
        <dbReference type="ARBA" id="ARBA00022801"/>
    </source>
</evidence>
<dbReference type="SUPFAM" id="SSF53187">
    <property type="entry name" value="Zn-dependent exopeptidases"/>
    <property type="match status" value="1"/>
</dbReference>
<dbReference type="PANTHER" id="PTHR30404">
    <property type="entry name" value="N-ACETYLMURAMOYL-L-ALANINE AMIDASE"/>
    <property type="match status" value="1"/>
</dbReference>
<dbReference type="EMBL" id="JAJEPV010000004">
    <property type="protein sequence ID" value="MCC2118492.1"/>
    <property type="molecule type" value="Genomic_DNA"/>
</dbReference>
<keyword evidence="1 5" id="KW-0378">Hydrolase</keyword>
<evidence type="ECO:0000313" key="5">
    <source>
        <dbReference type="EMBL" id="MCC2118492.1"/>
    </source>
</evidence>
<feature type="domain" description="MurNAc-LAA" evidence="4">
    <location>
        <begin position="183"/>
        <end position="302"/>
    </location>
</feature>
<dbReference type="InterPro" id="IPR050695">
    <property type="entry name" value="N-acetylmuramoyl_amidase_3"/>
</dbReference>
<comment type="caution">
    <text evidence="5">The sequence shown here is derived from an EMBL/GenBank/DDBJ whole genome shotgun (WGS) entry which is preliminary data.</text>
</comment>
<dbReference type="RefSeq" id="WP_227732279.1">
    <property type="nucleotide sequence ID" value="NZ_JAJEPV010000004.1"/>
</dbReference>
<dbReference type="Gene3D" id="3.40.630.40">
    <property type="entry name" value="Zn-dependent exopeptidases"/>
    <property type="match status" value="1"/>
</dbReference>
<feature type="chain" id="PRO_5042060906" evidence="3">
    <location>
        <begin position="32"/>
        <end position="395"/>
    </location>
</feature>
<organism evidence="5 6">
    <name type="scientific">Waltera acetigignens</name>
    <dbReference type="NCBI Taxonomy" id="2981769"/>
    <lineage>
        <taxon>Bacteria</taxon>
        <taxon>Bacillati</taxon>
        <taxon>Bacillota</taxon>
        <taxon>Clostridia</taxon>
        <taxon>Lachnospirales</taxon>
        <taxon>Lachnospiraceae</taxon>
        <taxon>Waltera</taxon>
    </lineage>
</organism>
<dbReference type="AlphaFoldDB" id="A0AAE2ZY70"/>
<sequence length="395" mass="41595">MSNKEMLHRKQYRIAAVVAGLALAVSMTACGAQKGTEGTESVETMENVDPVVPESVVASVETTENEKNAEEFGRETLAETSVPQGAANSAGHEMVTSGTDKVPGGEVAVSQSGMPTEAAGSQTETVAGQPEAIQNQPVEYTDLQQITLNPDWEYADHSKINTGAAVLYRAPEESGSKEIIIGVNAGHGTAGGAKVKTLCHPDGSAKTTGGSTAAGATEAAAVSGGMTFQDGTPERTVTLQMAQILRDKLLASGYDVLMLRDGEDVQLDNVARTVICNNVADCHIALHWDSGDGKNYDKGCFYISVPEVLKSMEPVASHWQQHDALGADLVEGLRGQGATIYGKGNMSIDLTQTSYSTIPSVDMELGNAYSDHSDAILDQLAEGLLQGINVYFQQQ</sequence>
<evidence type="ECO:0000313" key="6">
    <source>
        <dbReference type="Proteomes" id="UP001197795"/>
    </source>
</evidence>
<feature type="region of interest" description="Disordered" evidence="2">
    <location>
        <begin position="80"/>
        <end position="99"/>
    </location>
</feature>
<dbReference type="Pfam" id="PF01520">
    <property type="entry name" value="Amidase_3"/>
    <property type="match status" value="1"/>
</dbReference>
<protein>
    <submittedName>
        <fullName evidence="5">N-acetylmuramoyl-L-alanine amidase</fullName>
        <ecNumber evidence="5">3.5.1.28</ecNumber>
    </submittedName>
</protein>
<dbReference type="PANTHER" id="PTHR30404:SF0">
    <property type="entry name" value="N-ACETYLMURAMOYL-L-ALANINE AMIDASE AMIC"/>
    <property type="match status" value="1"/>
</dbReference>
<name>A0AAE2ZY70_9FIRM</name>
<proteinExistence type="predicted"/>